<dbReference type="SUPFAM" id="SSF51695">
    <property type="entry name" value="PLC-like phosphodiesterases"/>
    <property type="match status" value="1"/>
</dbReference>
<evidence type="ECO:0000313" key="2">
    <source>
        <dbReference type="EMBL" id="MFD2795687.1"/>
    </source>
</evidence>
<dbReference type="Pfam" id="PF03009">
    <property type="entry name" value="GDPD"/>
    <property type="match status" value="1"/>
</dbReference>
<dbReference type="PROSITE" id="PS51704">
    <property type="entry name" value="GP_PDE"/>
    <property type="match status" value="1"/>
</dbReference>
<evidence type="ECO:0000259" key="1">
    <source>
        <dbReference type="PROSITE" id="PS51704"/>
    </source>
</evidence>
<proteinExistence type="predicted"/>
<sequence length="256" mass="28375">MAMISAHRCGAGSDLDLENTRAALDRALTLDVDYVEFDVQRLGDGTFVLFHDDFVELDGRRVPMVDLTFEQFSGMADHFMRYDDVLAALKGVKHAHIDLKFVSPESAYGNPESTYEVAAAKQALEILGAGQFIITTLEDQSVRAVRDWADTAGLDLLVGLSLGRDTAEMSIVEAVRTRLSEFFPGARIRGSRANLVVCHQRIARYTVARFARRRGLPLLVWTVDEPEALAYWLAPDAAWLVTTNYPERAIGLVKAA</sequence>
<dbReference type="InterPro" id="IPR030395">
    <property type="entry name" value="GP_PDE_dom"/>
</dbReference>
<accession>A0ABW5VVI1</accession>
<comment type="caution">
    <text evidence="2">The sequence shown here is derived from an EMBL/GenBank/DDBJ whole genome shotgun (WGS) entry which is preliminary data.</text>
</comment>
<dbReference type="RefSeq" id="WP_377186001.1">
    <property type="nucleotide sequence ID" value="NZ_JBHUOG010000002.1"/>
</dbReference>
<feature type="domain" description="GP-PDE" evidence="1">
    <location>
        <begin position="2"/>
        <end position="253"/>
    </location>
</feature>
<dbReference type="PANTHER" id="PTHR46211:SF1">
    <property type="entry name" value="GLYCEROPHOSPHODIESTER PHOSPHODIESTERASE, CYTOPLASMIC"/>
    <property type="match status" value="1"/>
</dbReference>
<reference evidence="3" key="1">
    <citation type="journal article" date="2019" name="Int. J. Syst. Evol. Microbiol.">
        <title>The Global Catalogue of Microorganisms (GCM) 10K type strain sequencing project: providing services to taxonomists for standard genome sequencing and annotation.</title>
        <authorList>
            <consortium name="The Broad Institute Genomics Platform"/>
            <consortium name="The Broad Institute Genome Sequencing Center for Infectious Disease"/>
            <person name="Wu L."/>
            <person name="Ma J."/>
        </authorList>
    </citation>
    <scope>NUCLEOTIDE SEQUENCE [LARGE SCALE GENOMIC DNA]</scope>
    <source>
        <strain evidence="3">CCM 7044</strain>
    </source>
</reference>
<evidence type="ECO:0000313" key="3">
    <source>
        <dbReference type="Proteomes" id="UP001597479"/>
    </source>
</evidence>
<dbReference type="PANTHER" id="PTHR46211">
    <property type="entry name" value="GLYCEROPHOSPHORYL DIESTER PHOSPHODIESTERASE"/>
    <property type="match status" value="1"/>
</dbReference>
<dbReference type="CDD" id="cd08556">
    <property type="entry name" value="GDPD"/>
    <property type="match status" value="1"/>
</dbReference>
<gene>
    <name evidence="2" type="ORF">ACFS27_19155</name>
</gene>
<keyword evidence="3" id="KW-1185">Reference proteome</keyword>
<protein>
    <submittedName>
        <fullName evidence="2">Glycerophosphodiester phosphodiesterase</fullName>
    </submittedName>
</protein>
<dbReference type="EMBL" id="JBHUOG010000002">
    <property type="protein sequence ID" value="MFD2795687.1"/>
    <property type="molecule type" value="Genomic_DNA"/>
</dbReference>
<name>A0ABW5VVI1_9MICO</name>
<dbReference type="InterPro" id="IPR017946">
    <property type="entry name" value="PLC-like_Pdiesterase_TIM-brl"/>
</dbReference>
<dbReference type="Proteomes" id="UP001597479">
    <property type="component" value="Unassembled WGS sequence"/>
</dbReference>
<dbReference type="Gene3D" id="3.20.20.190">
    <property type="entry name" value="Phosphatidylinositol (PI) phosphodiesterase"/>
    <property type="match status" value="1"/>
</dbReference>
<organism evidence="2 3">
    <name type="scientific">Promicromonospora vindobonensis</name>
    <dbReference type="NCBI Taxonomy" id="195748"/>
    <lineage>
        <taxon>Bacteria</taxon>
        <taxon>Bacillati</taxon>
        <taxon>Actinomycetota</taxon>
        <taxon>Actinomycetes</taxon>
        <taxon>Micrococcales</taxon>
        <taxon>Promicromonosporaceae</taxon>
        <taxon>Promicromonospora</taxon>
    </lineage>
</organism>